<keyword evidence="2" id="KW-1185">Reference proteome</keyword>
<organism evidence="1 2">
    <name type="scientific">Geobacter soli</name>
    <dbReference type="NCBI Taxonomy" id="1510391"/>
    <lineage>
        <taxon>Bacteria</taxon>
        <taxon>Pseudomonadati</taxon>
        <taxon>Thermodesulfobacteriota</taxon>
        <taxon>Desulfuromonadia</taxon>
        <taxon>Geobacterales</taxon>
        <taxon>Geobacteraceae</taxon>
        <taxon>Geobacter</taxon>
    </lineage>
</organism>
<protein>
    <submittedName>
        <fullName evidence="1">Uncharacterized protein</fullName>
    </submittedName>
</protein>
<evidence type="ECO:0000313" key="2">
    <source>
        <dbReference type="Proteomes" id="UP000031433"/>
    </source>
</evidence>
<dbReference type="AlphaFoldDB" id="A0A0C1R0D9"/>
<name>A0A0C1R0D9_9BACT</name>
<gene>
    <name evidence="1" type="ORF">SE37_15645</name>
</gene>
<reference evidence="1 2" key="1">
    <citation type="submission" date="2015-01" db="EMBL/GenBank/DDBJ databases">
        <title>Genome sequence of the anaerobic bacterium Geobacter soli GSS01, a dissimilatory Fe(III) reducer from soil.</title>
        <authorList>
            <person name="Yang G."/>
            <person name="Zhou S."/>
        </authorList>
    </citation>
    <scope>NUCLEOTIDE SEQUENCE [LARGE SCALE GENOMIC DNA]</scope>
    <source>
        <strain evidence="1 2">GSS01</strain>
    </source>
</reference>
<sequence>MNVRVEEVSSGMLSKMFFFKFTVLSALVLGLTLAHPTATIAHKGAQKLCSILMQNDGDCQRAC</sequence>
<comment type="caution">
    <text evidence="1">The sequence shown here is derived from an EMBL/GenBank/DDBJ whole genome shotgun (WGS) entry which is preliminary data.</text>
</comment>
<dbReference type="RefSeq" id="WP_039647822.1">
    <property type="nucleotide sequence ID" value="NZ_JXBL01000001.1"/>
</dbReference>
<dbReference type="Proteomes" id="UP000031433">
    <property type="component" value="Unassembled WGS sequence"/>
</dbReference>
<proteinExistence type="predicted"/>
<dbReference type="EMBL" id="JXBL01000001">
    <property type="protein sequence ID" value="KIE43951.1"/>
    <property type="molecule type" value="Genomic_DNA"/>
</dbReference>
<accession>A0A0C1R0D9</accession>
<evidence type="ECO:0000313" key="1">
    <source>
        <dbReference type="EMBL" id="KIE43951.1"/>
    </source>
</evidence>